<organism evidence="1 2">
    <name type="scientific">Nostoc azollae (strain 0708)</name>
    <name type="common">Anabaena azollae (strain 0708)</name>
    <dbReference type="NCBI Taxonomy" id="551115"/>
    <lineage>
        <taxon>Bacteria</taxon>
        <taxon>Bacillati</taxon>
        <taxon>Cyanobacteriota</taxon>
        <taxon>Cyanophyceae</taxon>
        <taxon>Nostocales</taxon>
        <taxon>Nostocaceae</taxon>
        <taxon>Trichormus</taxon>
    </lineage>
</organism>
<name>D7DXA0_NOSA0</name>
<dbReference type="AlphaFoldDB" id="D7DXA0"/>
<dbReference type="HOGENOM" id="CLU_3390485_0_0_3"/>
<gene>
    <name evidence="1" type="ordered locus">Aazo_4560</name>
</gene>
<protein>
    <submittedName>
        <fullName evidence="1">Uncharacterized protein</fullName>
    </submittedName>
</protein>
<dbReference type="Proteomes" id="UP000001511">
    <property type="component" value="Chromosome"/>
</dbReference>
<evidence type="ECO:0000313" key="2">
    <source>
        <dbReference type="Proteomes" id="UP000001511"/>
    </source>
</evidence>
<accession>D7DXA0</accession>
<evidence type="ECO:0000313" key="1">
    <source>
        <dbReference type="EMBL" id="ADI65819.1"/>
    </source>
</evidence>
<reference evidence="1 2" key="1">
    <citation type="journal article" date="2010" name="PLoS ONE">
        <title>Genome erosion in a nitrogen-fixing vertically transmitted endosymbiotic multicellular cyanobacterium.</title>
        <authorList>
            <person name="Ran L."/>
            <person name="Larsson J."/>
            <person name="Vigil-Stenman T."/>
            <person name="Nylander J.A."/>
            <person name="Ininbergs K."/>
            <person name="Zheng W.W."/>
            <person name="Lapidus A."/>
            <person name="Lowry S."/>
            <person name="Haselkorn R."/>
            <person name="Bergman B."/>
        </authorList>
    </citation>
    <scope>NUCLEOTIDE SEQUENCE [LARGE SCALE GENOMIC DNA]</scope>
    <source>
        <strain evidence="1 2">0708</strain>
    </source>
</reference>
<dbReference type="EMBL" id="CP002059">
    <property type="protein sequence ID" value="ADI65819.1"/>
    <property type="molecule type" value="Genomic_DNA"/>
</dbReference>
<sequence length="32" mass="3699">MDFSELKLVTLEERERGDNFVGIRKSSLTKSL</sequence>
<proteinExistence type="predicted"/>
<dbReference type="KEGG" id="naz:Aazo_4560"/>
<keyword evidence="2" id="KW-1185">Reference proteome</keyword>